<dbReference type="Gene3D" id="3.40.50.150">
    <property type="entry name" value="Vaccinia Virus protein VP39"/>
    <property type="match status" value="1"/>
</dbReference>
<evidence type="ECO:0000313" key="2">
    <source>
        <dbReference type="Proteomes" id="UP000565572"/>
    </source>
</evidence>
<dbReference type="InterPro" id="IPR029063">
    <property type="entry name" value="SAM-dependent_MTases_sf"/>
</dbReference>
<dbReference type="EMBL" id="JACHZG010000001">
    <property type="protein sequence ID" value="MBB3328528.1"/>
    <property type="molecule type" value="Genomic_DNA"/>
</dbReference>
<name>A0A7W5JY88_9ACTN</name>
<dbReference type="Proteomes" id="UP000565572">
    <property type="component" value="Unassembled WGS sequence"/>
</dbReference>
<proteinExistence type="predicted"/>
<evidence type="ECO:0000313" key="1">
    <source>
        <dbReference type="EMBL" id="MBB3328528.1"/>
    </source>
</evidence>
<comment type="caution">
    <text evidence="1">The sequence shown here is derived from an EMBL/GenBank/DDBJ whole genome shotgun (WGS) entry which is preliminary data.</text>
</comment>
<dbReference type="SUPFAM" id="SSF53335">
    <property type="entry name" value="S-adenosyl-L-methionine-dependent methyltransferases"/>
    <property type="match status" value="1"/>
</dbReference>
<gene>
    <name evidence="1" type="ORF">FHX39_003472</name>
</gene>
<protein>
    <submittedName>
        <fullName evidence="1">Spermidine synthase</fullName>
    </submittedName>
</protein>
<keyword evidence="2" id="KW-1185">Reference proteome</keyword>
<dbReference type="AlphaFoldDB" id="A0A7W5JY88"/>
<reference evidence="1 2" key="1">
    <citation type="submission" date="2020-08" db="EMBL/GenBank/DDBJ databases">
        <title>Sequencing the genomes of 1000 actinobacteria strains.</title>
        <authorList>
            <person name="Klenk H.-P."/>
        </authorList>
    </citation>
    <scope>NUCLEOTIDE SEQUENCE [LARGE SCALE GENOMIC DNA]</scope>
    <source>
        <strain evidence="1 2">DSM 11053</strain>
    </source>
</reference>
<accession>A0A7W5JY88</accession>
<organism evidence="1 2">
    <name type="scientific">Microlunatus antarcticus</name>
    <dbReference type="NCBI Taxonomy" id="53388"/>
    <lineage>
        <taxon>Bacteria</taxon>
        <taxon>Bacillati</taxon>
        <taxon>Actinomycetota</taxon>
        <taxon>Actinomycetes</taxon>
        <taxon>Propionibacteriales</taxon>
        <taxon>Propionibacteriaceae</taxon>
        <taxon>Microlunatus</taxon>
    </lineage>
</organism>
<dbReference type="RefSeq" id="WP_183340444.1">
    <property type="nucleotide sequence ID" value="NZ_JACHZG010000001.1"/>
</dbReference>
<sequence>MQDLATLARSSTPRGEVVLRQRGSVEELVVNGTFAMDSTETSSERELGRLARGAGRVLVGGLGLGYTVAAVLDEADRGAYAVAVDVVELEADLVAWAHEGRTPTLARAATDPRVRLFSGDVATVLAGRRKDLPGPWDAILLDVDNGPDFLIHAANDALYAEPGLRDAYARVAPGGVLAIWCQAPSPPLLAALARIDPSARERRHEVQREGRTFTYAVETVRRPRA</sequence>